<organism evidence="3 4">
    <name type="scientific">Candidatus Litorirhabdus singularis</name>
    <dbReference type="NCBI Taxonomy" id="2518993"/>
    <lineage>
        <taxon>Bacteria</taxon>
        <taxon>Pseudomonadati</taxon>
        <taxon>Pseudomonadota</taxon>
        <taxon>Gammaproteobacteria</taxon>
        <taxon>Cellvibrionales</taxon>
        <taxon>Halieaceae</taxon>
        <taxon>Candidatus Litorirhabdus</taxon>
    </lineage>
</organism>
<feature type="transmembrane region" description="Helical" evidence="1">
    <location>
        <begin position="21"/>
        <end position="43"/>
    </location>
</feature>
<keyword evidence="4" id="KW-1185">Reference proteome</keyword>
<sequence length="183" mass="19167">MPDFMKQSGQPGQKRSLQAGYTLIEVLIAALVLSVGVLGIAGLQITSLKNLQTSNHIGIAAMLANGIADRMWVNQGQVLANAYVHTAGPGSPPDCVASTCSPTQMASFDVNDWQQQITGYTRTGGTAIPALLPSGSGAIAQVGTTRSYRITLRWDDDRSGSTGTTCPPAAATDLDCYTMTVTF</sequence>
<dbReference type="EMBL" id="SHNN01000006">
    <property type="protein sequence ID" value="MCX2983207.1"/>
    <property type="molecule type" value="Genomic_DNA"/>
</dbReference>
<proteinExistence type="predicted"/>
<dbReference type="RefSeq" id="WP_279247244.1">
    <property type="nucleotide sequence ID" value="NZ_SHNN01000006.1"/>
</dbReference>
<dbReference type="InterPro" id="IPR012902">
    <property type="entry name" value="N_methyl_site"/>
</dbReference>
<name>A0ABT3TPE6_9GAMM</name>
<dbReference type="NCBIfam" id="TIGR02532">
    <property type="entry name" value="IV_pilin_GFxxxE"/>
    <property type="match status" value="1"/>
</dbReference>
<dbReference type="Pfam" id="PF22150">
    <property type="entry name" value="Tt1218-like"/>
    <property type="match status" value="1"/>
</dbReference>
<keyword evidence="1" id="KW-0812">Transmembrane</keyword>
<reference evidence="3" key="1">
    <citation type="submission" date="2019-02" db="EMBL/GenBank/DDBJ databases">
        <authorList>
            <person name="Li S.-H."/>
        </authorList>
    </citation>
    <scope>NUCLEOTIDE SEQUENCE</scope>
    <source>
        <strain evidence="3">IMCC14734</strain>
    </source>
</reference>
<keyword evidence="1" id="KW-0472">Membrane</keyword>
<evidence type="ECO:0000313" key="3">
    <source>
        <dbReference type="EMBL" id="MCX2983207.1"/>
    </source>
</evidence>
<dbReference type="Pfam" id="PF07963">
    <property type="entry name" value="N_methyl"/>
    <property type="match status" value="1"/>
</dbReference>
<accession>A0ABT3TPE6</accession>
<evidence type="ECO:0000313" key="4">
    <source>
        <dbReference type="Proteomes" id="UP001143362"/>
    </source>
</evidence>
<evidence type="ECO:0000259" key="2">
    <source>
        <dbReference type="Pfam" id="PF22150"/>
    </source>
</evidence>
<dbReference type="PROSITE" id="PS00409">
    <property type="entry name" value="PROKAR_NTER_METHYL"/>
    <property type="match status" value="1"/>
</dbReference>
<comment type="caution">
    <text evidence="3">The sequence shown here is derived from an EMBL/GenBank/DDBJ whole genome shotgun (WGS) entry which is preliminary data.</text>
</comment>
<dbReference type="InterPro" id="IPR013362">
    <property type="entry name" value="Pilus_4_PilV"/>
</dbReference>
<gene>
    <name evidence="3" type="primary">pilV</name>
    <name evidence="3" type="ORF">EYC98_20285</name>
</gene>
<dbReference type="NCBIfam" id="TIGR02523">
    <property type="entry name" value="type_IV_pilV"/>
    <property type="match status" value="1"/>
</dbReference>
<dbReference type="InterPro" id="IPR054402">
    <property type="entry name" value="Tt1218-like_dom"/>
</dbReference>
<dbReference type="Proteomes" id="UP001143362">
    <property type="component" value="Unassembled WGS sequence"/>
</dbReference>
<keyword evidence="1" id="KW-1133">Transmembrane helix</keyword>
<evidence type="ECO:0000256" key="1">
    <source>
        <dbReference type="SAM" id="Phobius"/>
    </source>
</evidence>
<feature type="domain" description="Type IV pilin Tt1218-like" evidence="2">
    <location>
        <begin position="43"/>
        <end position="110"/>
    </location>
</feature>
<protein>
    <submittedName>
        <fullName evidence="3">Type IV pilus modification protein PilV</fullName>
    </submittedName>
</protein>